<protein>
    <recommendedName>
        <fullName evidence="3">Ribbon-helix-helix protein CopG domain-containing protein</fullName>
    </recommendedName>
</protein>
<feature type="region of interest" description="Disordered" evidence="1">
    <location>
        <begin position="74"/>
        <end position="96"/>
    </location>
</feature>
<dbReference type="InterPro" id="IPR010985">
    <property type="entry name" value="Ribbon_hlx_hlx"/>
</dbReference>
<evidence type="ECO:0008006" key="3">
    <source>
        <dbReference type="Google" id="ProtNLM"/>
    </source>
</evidence>
<dbReference type="EMBL" id="AP029170">
    <property type="protein sequence ID" value="BFD46738.1"/>
    <property type="molecule type" value="Genomic_DNA"/>
</dbReference>
<dbReference type="AlphaFoldDB" id="A0AAT9GA53"/>
<name>A0AAT9GA53_9RICK</name>
<reference evidence="2" key="1">
    <citation type="submission" date="2024-01" db="EMBL/GenBank/DDBJ databases">
        <title>Sequencing the genomes of a sandfly, Sergentomyia squamirostris, and its two endosymbionts.</title>
        <authorList>
            <person name="Itokawa K."/>
            <person name="Sanjoba C."/>
        </authorList>
    </citation>
    <scope>NUCLEOTIDE SEQUENCE</scope>
    <source>
        <strain evidence="2">RiSSQ</strain>
    </source>
</reference>
<dbReference type="SUPFAM" id="SSF47598">
    <property type="entry name" value="Ribbon-helix-helix"/>
    <property type="match status" value="1"/>
</dbReference>
<sequence>MTRSITTSIRLEPKTKSIATVIRLETKLSKKLETAAQNLHKDKNYLIIEAVRMYLEQLEHPDIVEEARRQSLLANKQENPDADLWEMNSDHAGWNH</sequence>
<accession>A0AAT9GA53</accession>
<organism evidence="2">
    <name type="scientific">Candidatus Tisiphia endosymbiont of Sergentomyia squamirostris</name>
    <dbReference type="NCBI Taxonomy" id="3113639"/>
    <lineage>
        <taxon>Bacteria</taxon>
        <taxon>Pseudomonadati</taxon>
        <taxon>Pseudomonadota</taxon>
        <taxon>Alphaproteobacteria</taxon>
        <taxon>Rickettsiales</taxon>
        <taxon>Rickettsiaceae</taxon>
        <taxon>Rickettsieae</taxon>
        <taxon>Candidatus Tisiphia</taxon>
    </lineage>
</organism>
<evidence type="ECO:0000256" key="1">
    <source>
        <dbReference type="SAM" id="MobiDB-lite"/>
    </source>
</evidence>
<evidence type="ECO:0000313" key="2">
    <source>
        <dbReference type="EMBL" id="BFD46738.1"/>
    </source>
</evidence>
<dbReference type="GO" id="GO:0006355">
    <property type="term" value="P:regulation of DNA-templated transcription"/>
    <property type="evidence" value="ECO:0007669"/>
    <property type="project" value="InterPro"/>
</dbReference>
<gene>
    <name evidence="2" type="ORF">DMENIID0002_13840</name>
</gene>
<proteinExistence type="predicted"/>